<evidence type="ECO:0000313" key="3">
    <source>
        <dbReference type="Proteomes" id="UP000264006"/>
    </source>
</evidence>
<dbReference type="PROSITE" id="PS51257">
    <property type="entry name" value="PROKAR_LIPOPROTEIN"/>
    <property type="match status" value="1"/>
</dbReference>
<accession>A0A346XYK4</accession>
<name>A0A346XYK4_9ACTN</name>
<dbReference type="KEGG" id="euz:DVS28_a2622"/>
<keyword evidence="3" id="KW-1185">Reference proteome</keyword>
<dbReference type="Proteomes" id="UP000264006">
    <property type="component" value="Chromosome"/>
</dbReference>
<dbReference type="AlphaFoldDB" id="A0A346XYK4"/>
<sequence length="92" mass="9323">MKARAGGGSGGGAAGSVVLACPGEVRGRRPSVVAATAAGTASCPASMWPSSTRWHPRYPVRDATGGGRADTPRCRPSRRLLRAADGRAPPAR</sequence>
<feature type="region of interest" description="Disordered" evidence="1">
    <location>
        <begin position="37"/>
        <end position="92"/>
    </location>
</feature>
<protein>
    <submittedName>
        <fullName evidence="2">Uncharacterized protein</fullName>
    </submittedName>
</protein>
<gene>
    <name evidence="2" type="ORF">DVS28_a2622</name>
</gene>
<evidence type="ECO:0000256" key="1">
    <source>
        <dbReference type="SAM" id="MobiDB-lite"/>
    </source>
</evidence>
<proteinExistence type="predicted"/>
<evidence type="ECO:0000313" key="2">
    <source>
        <dbReference type="EMBL" id="AXV07301.1"/>
    </source>
</evidence>
<organism evidence="2 3">
    <name type="scientific">Euzebya pacifica</name>
    <dbReference type="NCBI Taxonomy" id="1608957"/>
    <lineage>
        <taxon>Bacteria</taxon>
        <taxon>Bacillati</taxon>
        <taxon>Actinomycetota</taxon>
        <taxon>Nitriliruptoria</taxon>
        <taxon>Euzebyales</taxon>
    </lineage>
</organism>
<reference evidence="2 3" key="1">
    <citation type="submission" date="2018-09" db="EMBL/GenBank/DDBJ databases">
        <title>Complete genome sequence of Euzebya sp. DY32-46 isolated from seawater of Pacific Ocean.</title>
        <authorList>
            <person name="Xu L."/>
            <person name="Wu Y.-H."/>
            <person name="Xu X.-W."/>
        </authorList>
    </citation>
    <scope>NUCLEOTIDE SEQUENCE [LARGE SCALE GENOMIC DNA]</scope>
    <source>
        <strain evidence="2 3">DY32-46</strain>
    </source>
</reference>
<dbReference type="EMBL" id="CP031165">
    <property type="protein sequence ID" value="AXV07301.1"/>
    <property type="molecule type" value="Genomic_DNA"/>
</dbReference>